<feature type="binding site" evidence="9">
    <location>
        <position position="283"/>
    </location>
    <ligand>
        <name>[4Fe-4S] cluster</name>
        <dbReference type="ChEBI" id="CHEBI:49883"/>
        <label>1</label>
    </ligand>
</feature>
<dbReference type="EMBL" id="FWXF01000025">
    <property type="protein sequence ID" value="SMC27906.1"/>
    <property type="molecule type" value="Genomic_DNA"/>
</dbReference>
<dbReference type="InterPro" id="IPR058240">
    <property type="entry name" value="rSAM_sf"/>
</dbReference>
<keyword evidence="3 9" id="KW-0808">Transferase</keyword>
<comment type="pathway">
    <text evidence="9">Protein modification; protein lipoylation via endogenous pathway; protein N(6)-(lipoyl)lysine from octanoyl-[acyl-carrier-protein]: step 2/2.</text>
</comment>
<feature type="domain" description="Radical SAM core" evidence="11">
    <location>
        <begin position="56"/>
        <end position="272"/>
    </location>
</feature>
<evidence type="ECO:0000256" key="5">
    <source>
        <dbReference type="ARBA" id="ARBA00022723"/>
    </source>
</evidence>
<feature type="binding site" evidence="9">
    <location>
        <position position="44"/>
    </location>
    <ligand>
        <name>[4Fe-4S] cluster</name>
        <dbReference type="ChEBI" id="CHEBI:49883"/>
        <label>1</label>
    </ligand>
</feature>
<dbReference type="Proteomes" id="UP000192783">
    <property type="component" value="Unassembled WGS sequence"/>
</dbReference>
<feature type="binding site" evidence="9">
    <location>
        <position position="49"/>
    </location>
    <ligand>
        <name>[4Fe-4S] cluster</name>
        <dbReference type="ChEBI" id="CHEBI:49883"/>
        <label>1</label>
    </ligand>
</feature>
<feature type="binding site" evidence="9">
    <location>
        <position position="77"/>
    </location>
    <ligand>
        <name>[4Fe-4S] cluster</name>
        <dbReference type="ChEBI" id="CHEBI:49883"/>
        <label>2</label>
        <note>4Fe-4S-S-AdoMet</note>
    </ligand>
</feature>
<comment type="cofactor">
    <cofactor evidence="9">
        <name>[4Fe-4S] cluster</name>
        <dbReference type="ChEBI" id="CHEBI:49883"/>
    </cofactor>
    <text evidence="9">Binds 2 [4Fe-4S] clusters per subunit. One cluster is coordinated with 3 cysteines and an exchangeable S-adenosyl-L-methionine.</text>
</comment>
<evidence type="ECO:0000256" key="10">
    <source>
        <dbReference type="SAM" id="MobiDB-lite"/>
    </source>
</evidence>
<dbReference type="SMART" id="SM00729">
    <property type="entry name" value="Elp3"/>
    <property type="match status" value="1"/>
</dbReference>
<dbReference type="NCBIfam" id="NF004019">
    <property type="entry name" value="PRK05481.1"/>
    <property type="match status" value="1"/>
</dbReference>
<name>A0A1W1XVH1_9BACT</name>
<feature type="compositionally biased region" description="Polar residues" evidence="10">
    <location>
        <begin position="1"/>
        <end position="10"/>
    </location>
</feature>
<organism evidence="12 13">
    <name type="scientific">Desulfacinum hydrothermale DSM 13146</name>
    <dbReference type="NCBI Taxonomy" id="1121390"/>
    <lineage>
        <taxon>Bacteria</taxon>
        <taxon>Pseudomonadati</taxon>
        <taxon>Thermodesulfobacteriota</taxon>
        <taxon>Syntrophobacteria</taxon>
        <taxon>Syntrophobacterales</taxon>
        <taxon>Syntrophobacteraceae</taxon>
        <taxon>Desulfacinum</taxon>
    </lineage>
</organism>
<dbReference type="InterPro" id="IPR006638">
    <property type="entry name" value="Elp3/MiaA/NifB-like_rSAM"/>
</dbReference>
<dbReference type="GO" id="GO:0005737">
    <property type="term" value="C:cytoplasm"/>
    <property type="evidence" value="ECO:0007669"/>
    <property type="project" value="UniProtKB-SubCell"/>
</dbReference>
<evidence type="ECO:0000259" key="11">
    <source>
        <dbReference type="PROSITE" id="PS51918"/>
    </source>
</evidence>
<dbReference type="InterPro" id="IPR013785">
    <property type="entry name" value="Aldolase_TIM"/>
</dbReference>
<feature type="region of interest" description="Disordered" evidence="10">
    <location>
        <begin position="1"/>
        <end position="22"/>
    </location>
</feature>
<keyword evidence="13" id="KW-1185">Reference proteome</keyword>
<dbReference type="InterPro" id="IPR003698">
    <property type="entry name" value="Lipoyl_synth"/>
</dbReference>
<keyword evidence="5 9" id="KW-0479">Metal-binding</keyword>
<keyword evidence="2 9" id="KW-0963">Cytoplasm</keyword>
<reference evidence="12 13" key="1">
    <citation type="submission" date="2017-04" db="EMBL/GenBank/DDBJ databases">
        <authorList>
            <person name="Afonso C.L."/>
            <person name="Miller P.J."/>
            <person name="Scott M.A."/>
            <person name="Spackman E."/>
            <person name="Goraichik I."/>
            <person name="Dimitrov K.M."/>
            <person name="Suarez D.L."/>
            <person name="Swayne D.E."/>
        </authorList>
    </citation>
    <scope>NUCLEOTIDE SEQUENCE [LARGE SCALE GENOMIC DNA]</scope>
    <source>
        <strain evidence="12 13">DSM 13146</strain>
    </source>
</reference>
<evidence type="ECO:0000256" key="8">
    <source>
        <dbReference type="ARBA" id="ARBA00047326"/>
    </source>
</evidence>
<dbReference type="FunFam" id="3.20.20.70:FF:000040">
    <property type="entry name" value="Lipoyl synthase"/>
    <property type="match status" value="1"/>
</dbReference>
<dbReference type="PANTHER" id="PTHR10949">
    <property type="entry name" value="LIPOYL SYNTHASE"/>
    <property type="match status" value="1"/>
</dbReference>
<accession>A0A1W1XVH1</accession>
<proteinExistence type="inferred from homology"/>
<feature type="binding site" evidence="9">
    <location>
        <position position="74"/>
    </location>
    <ligand>
        <name>[4Fe-4S] cluster</name>
        <dbReference type="ChEBI" id="CHEBI:49883"/>
        <label>2</label>
        <note>4Fe-4S-S-AdoMet</note>
    </ligand>
</feature>
<dbReference type="GO" id="GO:0009249">
    <property type="term" value="P:protein lipoylation"/>
    <property type="evidence" value="ECO:0007669"/>
    <property type="project" value="UniProtKB-UniRule"/>
</dbReference>
<comment type="subcellular location">
    <subcellularLocation>
        <location evidence="9">Cytoplasm</location>
    </subcellularLocation>
</comment>
<dbReference type="NCBIfam" id="NF009544">
    <property type="entry name" value="PRK12928.1"/>
    <property type="match status" value="1"/>
</dbReference>
<dbReference type="OrthoDB" id="9787898at2"/>
<dbReference type="AlphaFoldDB" id="A0A1W1XVH1"/>
<dbReference type="EC" id="2.8.1.8" evidence="9"/>
<keyword evidence="7 9" id="KW-0411">Iron-sulfur</keyword>
<feature type="compositionally biased region" description="Basic residues" evidence="10">
    <location>
        <begin position="11"/>
        <end position="21"/>
    </location>
</feature>
<dbReference type="GO" id="GO:0016992">
    <property type="term" value="F:lipoate synthase activity"/>
    <property type="evidence" value="ECO:0007669"/>
    <property type="project" value="UniProtKB-UniRule"/>
</dbReference>
<dbReference type="UniPathway" id="UPA00538">
    <property type="reaction ID" value="UER00593"/>
</dbReference>
<feature type="binding site" evidence="9">
    <location>
        <position position="55"/>
    </location>
    <ligand>
        <name>[4Fe-4S] cluster</name>
        <dbReference type="ChEBI" id="CHEBI:49883"/>
        <label>1</label>
    </ligand>
</feature>
<protein>
    <recommendedName>
        <fullName evidence="9">Lipoyl synthase</fullName>
        <ecNumber evidence="9">2.8.1.8</ecNumber>
    </recommendedName>
    <alternativeName>
        <fullName evidence="9">Lip-syn</fullName>
        <shortName evidence="9">LS</shortName>
    </alternativeName>
    <alternativeName>
        <fullName evidence="9">Lipoate synthase</fullName>
    </alternativeName>
    <alternativeName>
        <fullName evidence="9">Lipoic acid synthase</fullName>
    </alternativeName>
    <alternativeName>
        <fullName evidence="9">Sulfur insertion protein LipA</fullName>
    </alternativeName>
</protein>
<dbReference type="Pfam" id="PF16881">
    <property type="entry name" value="LIAS_N"/>
    <property type="match status" value="1"/>
</dbReference>
<dbReference type="PIRSF" id="PIRSF005963">
    <property type="entry name" value="Lipoyl_synth"/>
    <property type="match status" value="1"/>
</dbReference>
<dbReference type="SUPFAM" id="SSF102114">
    <property type="entry name" value="Radical SAM enzymes"/>
    <property type="match status" value="1"/>
</dbReference>
<evidence type="ECO:0000256" key="9">
    <source>
        <dbReference type="HAMAP-Rule" id="MF_00206"/>
    </source>
</evidence>
<evidence type="ECO:0000313" key="12">
    <source>
        <dbReference type="EMBL" id="SMC27906.1"/>
    </source>
</evidence>
<dbReference type="InterPro" id="IPR031691">
    <property type="entry name" value="LIAS_N"/>
</dbReference>
<evidence type="ECO:0000256" key="2">
    <source>
        <dbReference type="ARBA" id="ARBA00022490"/>
    </source>
</evidence>
<evidence type="ECO:0000256" key="6">
    <source>
        <dbReference type="ARBA" id="ARBA00023004"/>
    </source>
</evidence>
<sequence>MTASHEQQPIRTRKPSWLRRRLPSDPAYQQVRRLLKQGLLHTVCQEARCPNQFECFSQRTATFLILGDRCTRRCRFCAVEHGPTGPPDPSEPQRVADAAARLGLRYVVITSVTRDDLPDGGADAFVRTIGAVKERLPQARVEVLIPDFQGSCRALHRVLDAGPDVLNHNVETVPRLYETVRPGARYERSLELLDRSRRHAPRLPTKSGLMLGLGETEGEIERTLQDLLEVGCSMLTLGQYLQPSRRHLPVDRFVTPDEFDHWKHKALQMGFKEVASGPLVRSSYHAQELYSACCQDAE</sequence>
<evidence type="ECO:0000256" key="7">
    <source>
        <dbReference type="ARBA" id="ARBA00023014"/>
    </source>
</evidence>
<dbReference type="InterPro" id="IPR007197">
    <property type="entry name" value="rSAM"/>
</dbReference>
<evidence type="ECO:0000256" key="4">
    <source>
        <dbReference type="ARBA" id="ARBA00022691"/>
    </source>
</evidence>
<comment type="catalytic activity">
    <reaction evidence="8 9">
        <text>[[Fe-S] cluster scaffold protein carrying a second [4Fe-4S](2+) cluster] + N(6)-octanoyl-L-lysyl-[protein] + 2 oxidized [2Fe-2S]-[ferredoxin] + 2 S-adenosyl-L-methionine + 4 H(+) = [[Fe-S] cluster scaffold protein] + N(6)-[(R)-dihydrolipoyl]-L-lysyl-[protein] + 4 Fe(3+) + 2 hydrogen sulfide + 2 5'-deoxyadenosine + 2 L-methionine + 2 reduced [2Fe-2S]-[ferredoxin]</text>
        <dbReference type="Rhea" id="RHEA:16585"/>
        <dbReference type="Rhea" id="RHEA-COMP:9928"/>
        <dbReference type="Rhea" id="RHEA-COMP:10000"/>
        <dbReference type="Rhea" id="RHEA-COMP:10001"/>
        <dbReference type="Rhea" id="RHEA-COMP:10475"/>
        <dbReference type="Rhea" id="RHEA-COMP:14568"/>
        <dbReference type="Rhea" id="RHEA-COMP:14569"/>
        <dbReference type="ChEBI" id="CHEBI:15378"/>
        <dbReference type="ChEBI" id="CHEBI:17319"/>
        <dbReference type="ChEBI" id="CHEBI:29034"/>
        <dbReference type="ChEBI" id="CHEBI:29919"/>
        <dbReference type="ChEBI" id="CHEBI:33722"/>
        <dbReference type="ChEBI" id="CHEBI:33737"/>
        <dbReference type="ChEBI" id="CHEBI:33738"/>
        <dbReference type="ChEBI" id="CHEBI:57844"/>
        <dbReference type="ChEBI" id="CHEBI:59789"/>
        <dbReference type="ChEBI" id="CHEBI:78809"/>
        <dbReference type="ChEBI" id="CHEBI:83100"/>
        <dbReference type="EC" id="2.8.1.8"/>
    </reaction>
</comment>
<comment type="similarity">
    <text evidence="9">Belongs to the radical SAM superfamily. Lipoyl synthase family.</text>
</comment>
<keyword evidence="1 9" id="KW-0004">4Fe-4S</keyword>
<dbReference type="CDD" id="cd01335">
    <property type="entry name" value="Radical_SAM"/>
    <property type="match status" value="1"/>
</dbReference>
<dbReference type="SFLD" id="SFLDG01058">
    <property type="entry name" value="lipoyl_synthase_like"/>
    <property type="match status" value="1"/>
</dbReference>
<dbReference type="GO" id="GO:0046872">
    <property type="term" value="F:metal ion binding"/>
    <property type="evidence" value="ECO:0007669"/>
    <property type="project" value="UniProtKB-KW"/>
</dbReference>
<dbReference type="PANTHER" id="PTHR10949:SF0">
    <property type="entry name" value="LIPOYL SYNTHASE, MITOCHONDRIAL"/>
    <property type="match status" value="1"/>
</dbReference>
<dbReference type="SFLD" id="SFLDS00029">
    <property type="entry name" value="Radical_SAM"/>
    <property type="match status" value="1"/>
</dbReference>
<gene>
    <name evidence="9" type="primary">lipA</name>
    <name evidence="12" type="ORF">SAMN02746041_03113</name>
</gene>
<dbReference type="SFLD" id="SFLDF00271">
    <property type="entry name" value="lipoyl_synthase"/>
    <property type="match status" value="1"/>
</dbReference>
<feature type="binding site" evidence="9">
    <location>
        <position position="70"/>
    </location>
    <ligand>
        <name>[4Fe-4S] cluster</name>
        <dbReference type="ChEBI" id="CHEBI:49883"/>
        <label>2</label>
        <note>4Fe-4S-S-AdoMet</note>
    </ligand>
</feature>
<dbReference type="NCBIfam" id="TIGR00510">
    <property type="entry name" value="lipA"/>
    <property type="match status" value="1"/>
</dbReference>
<comment type="function">
    <text evidence="9">Catalyzes the radical-mediated insertion of two sulfur atoms into the C-6 and C-8 positions of the octanoyl moiety bound to the lipoyl domains of lipoate-dependent enzymes, thereby converting the octanoylated domains into lipoylated derivatives.</text>
</comment>
<evidence type="ECO:0000313" key="13">
    <source>
        <dbReference type="Proteomes" id="UP000192783"/>
    </source>
</evidence>
<dbReference type="HAMAP" id="MF_00206">
    <property type="entry name" value="Lipoyl_synth"/>
    <property type="match status" value="1"/>
</dbReference>
<keyword evidence="4 9" id="KW-0949">S-adenosyl-L-methionine</keyword>
<evidence type="ECO:0000256" key="3">
    <source>
        <dbReference type="ARBA" id="ARBA00022679"/>
    </source>
</evidence>
<keyword evidence="6 9" id="KW-0408">Iron</keyword>
<dbReference type="GO" id="GO:0051539">
    <property type="term" value="F:4 iron, 4 sulfur cluster binding"/>
    <property type="evidence" value="ECO:0007669"/>
    <property type="project" value="UniProtKB-UniRule"/>
</dbReference>
<dbReference type="Gene3D" id="3.20.20.70">
    <property type="entry name" value="Aldolase class I"/>
    <property type="match status" value="1"/>
</dbReference>
<dbReference type="Pfam" id="PF04055">
    <property type="entry name" value="Radical_SAM"/>
    <property type="match status" value="1"/>
</dbReference>
<dbReference type="STRING" id="1121390.SAMN02746041_03113"/>
<evidence type="ECO:0000256" key="1">
    <source>
        <dbReference type="ARBA" id="ARBA00022485"/>
    </source>
</evidence>
<dbReference type="RefSeq" id="WP_084059003.1">
    <property type="nucleotide sequence ID" value="NZ_FWXF01000025.1"/>
</dbReference>
<dbReference type="PROSITE" id="PS51918">
    <property type="entry name" value="RADICAL_SAM"/>
    <property type="match status" value="1"/>
</dbReference>